<protein>
    <submittedName>
        <fullName evidence="1">Uncharacterized protein</fullName>
    </submittedName>
</protein>
<comment type="caution">
    <text evidence="1">The sequence shown here is derived from an EMBL/GenBank/DDBJ whole genome shotgun (WGS) entry which is preliminary data.</text>
</comment>
<dbReference type="Proteomes" id="UP000309215">
    <property type="component" value="Unassembled WGS sequence"/>
</dbReference>
<gene>
    <name evidence="1" type="ORF">E8A74_11420</name>
</gene>
<dbReference type="AlphaFoldDB" id="A0A4U1JEZ2"/>
<reference evidence="1 2" key="1">
    <citation type="submission" date="2019-04" db="EMBL/GenBank/DDBJ databases">
        <authorList>
            <person name="Li Y."/>
            <person name="Wang J."/>
        </authorList>
    </citation>
    <scope>NUCLEOTIDE SEQUENCE [LARGE SCALE GENOMIC DNA]</scope>
    <source>
        <strain evidence="1 2">DSM 14668</strain>
    </source>
</reference>
<evidence type="ECO:0000313" key="2">
    <source>
        <dbReference type="Proteomes" id="UP000309215"/>
    </source>
</evidence>
<dbReference type="EMBL" id="SSMQ01000009">
    <property type="protein sequence ID" value="TKD09764.1"/>
    <property type="molecule type" value="Genomic_DNA"/>
</dbReference>
<dbReference type="OrthoDB" id="9781481at2"/>
<proteinExistence type="predicted"/>
<accession>A0A4U1JEZ2</accession>
<dbReference type="RefSeq" id="WP_136928987.1">
    <property type="nucleotide sequence ID" value="NZ_SSMQ01000009.1"/>
</dbReference>
<evidence type="ECO:0000313" key="1">
    <source>
        <dbReference type="EMBL" id="TKD09764.1"/>
    </source>
</evidence>
<keyword evidence="2" id="KW-1185">Reference proteome</keyword>
<organism evidence="1 2">
    <name type="scientific">Polyangium fumosum</name>
    <dbReference type="NCBI Taxonomy" id="889272"/>
    <lineage>
        <taxon>Bacteria</taxon>
        <taxon>Pseudomonadati</taxon>
        <taxon>Myxococcota</taxon>
        <taxon>Polyangia</taxon>
        <taxon>Polyangiales</taxon>
        <taxon>Polyangiaceae</taxon>
        <taxon>Polyangium</taxon>
    </lineage>
</organism>
<name>A0A4U1JEZ2_9BACT</name>
<sequence>MTVNVPPASAVAPMIVKHPGCPEWGLGYLSEERDDKRFYDFEDGMSHSIAKAFWSKLEPVTLGAAEARALEKKVRGLKDQRSPSGKPKQKAVAPVLPNFEAQFALFLEIFPGGFTSARFAKEERGVEDPNPTAKKAKATRAIAMATARDLLARDVLDKQIQAGAFAEIVANVRTIHKAATGLLHPLGDIIPFTKMAAEHDRAVAEAVRDLLHGSDAYDARFDRLVAVLGKAKLATWPLATVLSALMTPEEHVFVKPSFYEKQAAMMSFPLKYERAPSAATYERMRALVDDIAQKLTEKGQSPRDKMDVYSFMARTMSPQQPPKKGA</sequence>